<dbReference type="EMBL" id="BHGK01000001">
    <property type="protein sequence ID" value="GCA66475.1"/>
    <property type="molecule type" value="Genomic_DNA"/>
</dbReference>
<name>A0A391NZJ1_9FIRM</name>
<accession>A0A391NZJ1</accession>
<dbReference type="Gene3D" id="3.40.50.720">
    <property type="entry name" value="NAD(P)-binding Rossmann-like Domain"/>
    <property type="match status" value="1"/>
</dbReference>
<dbReference type="Proteomes" id="UP000265643">
    <property type="component" value="Unassembled WGS sequence"/>
</dbReference>
<gene>
    <name evidence="3" type="ORF">KGMB01110_09110</name>
</gene>
<proteinExistence type="inferred from homology"/>
<dbReference type="RefSeq" id="WP_119297705.1">
    <property type="nucleotide sequence ID" value="NZ_BHGK01000001.1"/>
</dbReference>
<evidence type="ECO:0000313" key="4">
    <source>
        <dbReference type="Proteomes" id="UP000265643"/>
    </source>
</evidence>
<comment type="caution">
    <text evidence="3">The sequence shown here is derived from an EMBL/GenBank/DDBJ whole genome shotgun (WGS) entry which is preliminary data.</text>
</comment>
<dbReference type="InterPro" id="IPR036291">
    <property type="entry name" value="NAD(P)-bd_dom_sf"/>
</dbReference>
<dbReference type="Pfam" id="PF01370">
    <property type="entry name" value="Epimerase"/>
    <property type="match status" value="1"/>
</dbReference>
<keyword evidence="4" id="KW-1185">Reference proteome</keyword>
<evidence type="ECO:0000313" key="3">
    <source>
        <dbReference type="EMBL" id="GCA66475.1"/>
    </source>
</evidence>
<reference evidence="4" key="1">
    <citation type="submission" date="2018-09" db="EMBL/GenBank/DDBJ databases">
        <title>Draft Genome Sequence of Mediterraneibacter sp. KCTC 15684.</title>
        <authorList>
            <person name="Kim J.S."/>
            <person name="Han K.I."/>
            <person name="Suh M.K."/>
            <person name="Lee K.C."/>
            <person name="Eom M.K."/>
            <person name="Lee J.H."/>
            <person name="Park S.H."/>
            <person name="Kang S.W."/>
            <person name="Park J.E."/>
            <person name="Oh B.S."/>
            <person name="Yu S.Y."/>
            <person name="Choi S.H."/>
            <person name="Lee D.H."/>
            <person name="Yoon H."/>
            <person name="Kim B."/>
            <person name="Yang S.J."/>
            <person name="Lee J.S."/>
        </authorList>
    </citation>
    <scope>NUCLEOTIDE SEQUENCE [LARGE SCALE GENOMIC DNA]</scope>
    <source>
        <strain evidence="4">KCTC 15684</strain>
    </source>
</reference>
<dbReference type="InterPro" id="IPR001509">
    <property type="entry name" value="Epimerase_deHydtase"/>
</dbReference>
<organism evidence="3 4">
    <name type="scientific">Mediterraneibacter butyricigenes</name>
    <dbReference type="NCBI Taxonomy" id="2316025"/>
    <lineage>
        <taxon>Bacteria</taxon>
        <taxon>Bacillati</taxon>
        <taxon>Bacillota</taxon>
        <taxon>Clostridia</taxon>
        <taxon>Lachnospirales</taxon>
        <taxon>Lachnospiraceae</taxon>
        <taxon>Mediterraneibacter</taxon>
    </lineage>
</organism>
<protein>
    <recommendedName>
        <fullName evidence="2">NAD-dependent epimerase/dehydratase domain-containing protein</fullName>
    </recommendedName>
</protein>
<dbReference type="AlphaFoldDB" id="A0A391NZJ1"/>
<feature type="domain" description="NAD-dependent epimerase/dehydratase" evidence="2">
    <location>
        <begin position="4"/>
        <end position="137"/>
    </location>
</feature>
<dbReference type="SUPFAM" id="SSF51735">
    <property type="entry name" value="NAD(P)-binding Rossmann-fold domains"/>
    <property type="match status" value="1"/>
</dbReference>
<evidence type="ECO:0000256" key="1">
    <source>
        <dbReference type="ARBA" id="ARBA00007637"/>
    </source>
</evidence>
<dbReference type="PANTHER" id="PTHR43000">
    <property type="entry name" value="DTDP-D-GLUCOSE 4,6-DEHYDRATASE-RELATED"/>
    <property type="match status" value="1"/>
</dbReference>
<sequence length="168" mass="18177">MKHVIITGATGMVGATMIEQMLADGIRVTGIVRPASAKMKNLTSHQNLEIIECDIDNLLSLKEILSHDYDTFFHFAWNGTYGASREDIRLQTQNVIDTLDAIELAHAIGCKAFVGAGSQAEFGPVEGTISDAVPKNPVPAMALQNWMPVAWEKSCVNSTVFAIVGEES</sequence>
<evidence type="ECO:0000259" key="2">
    <source>
        <dbReference type="Pfam" id="PF01370"/>
    </source>
</evidence>
<comment type="similarity">
    <text evidence="1">Belongs to the NAD(P)-dependent epimerase/dehydratase family.</text>
</comment>